<keyword evidence="1" id="KW-1185">Reference proteome</keyword>
<dbReference type="Proteomes" id="UP000036681">
    <property type="component" value="Unplaced"/>
</dbReference>
<reference evidence="2" key="1">
    <citation type="submission" date="2017-02" db="UniProtKB">
        <authorList>
            <consortium name="WormBaseParasite"/>
        </authorList>
    </citation>
    <scope>IDENTIFICATION</scope>
</reference>
<dbReference type="AlphaFoldDB" id="A0A0M3IC85"/>
<protein>
    <submittedName>
        <fullName evidence="2">Uncharacterized protein</fullName>
    </submittedName>
</protein>
<dbReference type="WBParaSite" id="ALUE_0001547001-mRNA-1">
    <property type="protein sequence ID" value="ALUE_0001547001-mRNA-1"/>
    <property type="gene ID" value="ALUE_0001547001"/>
</dbReference>
<name>A0A0M3IC85_ASCLU</name>
<organism evidence="1 2">
    <name type="scientific">Ascaris lumbricoides</name>
    <name type="common">Giant roundworm</name>
    <dbReference type="NCBI Taxonomy" id="6252"/>
    <lineage>
        <taxon>Eukaryota</taxon>
        <taxon>Metazoa</taxon>
        <taxon>Ecdysozoa</taxon>
        <taxon>Nematoda</taxon>
        <taxon>Chromadorea</taxon>
        <taxon>Rhabditida</taxon>
        <taxon>Spirurina</taxon>
        <taxon>Ascaridomorpha</taxon>
        <taxon>Ascaridoidea</taxon>
        <taxon>Ascarididae</taxon>
        <taxon>Ascaris</taxon>
    </lineage>
</organism>
<sequence>MTAADPYYRLLLMSRISPEFAEISFCRFRLETVPHWESSSNLVPDRRLCSPL</sequence>
<evidence type="ECO:0000313" key="2">
    <source>
        <dbReference type="WBParaSite" id="ALUE_0001547001-mRNA-1"/>
    </source>
</evidence>
<accession>A0A0M3IC85</accession>
<evidence type="ECO:0000313" key="1">
    <source>
        <dbReference type="Proteomes" id="UP000036681"/>
    </source>
</evidence>
<proteinExistence type="predicted"/>